<evidence type="ECO:0000256" key="13">
    <source>
        <dbReference type="ARBA" id="ARBA00049342"/>
    </source>
</evidence>
<evidence type="ECO:0000256" key="9">
    <source>
        <dbReference type="ARBA" id="ARBA00022857"/>
    </source>
</evidence>
<evidence type="ECO:0000259" key="14">
    <source>
        <dbReference type="PROSITE" id="PS50902"/>
    </source>
</evidence>
<feature type="domain" description="Flavodoxin-like" evidence="14">
    <location>
        <begin position="603"/>
        <end position="757"/>
    </location>
</feature>
<accession>A0ABR2W679</accession>
<evidence type="ECO:0000256" key="4">
    <source>
        <dbReference type="ARBA" id="ARBA00022448"/>
    </source>
</evidence>
<dbReference type="PANTHER" id="PTHR19384:SF17">
    <property type="entry name" value="NADPH--CYTOCHROME P450 REDUCTASE"/>
    <property type="match status" value="1"/>
</dbReference>
<dbReference type="PRINTS" id="PR00369">
    <property type="entry name" value="FLAVODOXIN"/>
</dbReference>
<evidence type="ECO:0000313" key="17">
    <source>
        <dbReference type="Proteomes" id="UP001479436"/>
    </source>
</evidence>
<dbReference type="Pfam" id="PF00258">
    <property type="entry name" value="Flavodoxin_1"/>
    <property type="match status" value="1"/>
</dbReference>
<comment type="cofactor">
    <cofactor evidence="1">
        <name>FMN</name>
        <dbReference type="ChEBI" id="CHEBI:58210"/>
    </cofactor>
</comment>
<dbReference type="InterPro" id="IPR008254">
    <property type="entry name" value="Flavodoxin/NO_synth"/>
</dbReference>
<organism evidence="16 17">
    <name type="scientific">Basidiobolus ranarum</name>
    <dbReference type="NCBI Taxonomy" id="34480"/>
    <lineage>
        <taxon>Eukaryota</taxon>
        <taxon>Fungi</taxon>
        <taxon>Fungi incertae sedis</taxon>
        <taxon>Zoopagomycota</taxon>
        <taxon>Entomophthoromycotina</taxon>
        <taxon>Basidiobolomycetes</taxon>
        <taxon>Basidiobolales</taxon>
        <taxon>Basidiobolaceae</taxon>
        <taxon>Basidiobolus</taxon>
    </lineage>
</organism>
<dbReference type="Gene3D" id="1.20.990.10">
    <property type="entry name" value="NADPH-cytochrome p450 Reductase, Chain A, domain 3"/>
    <property type="match status" value="1"/>
</dbReference>
<dbReference type="PROSITE" id="PS51384">
    <property type="entry name" value="FAD_FR"/>
    <property type="match status" value="1"/>
</dbReference>
<proteinExistence type="inferred from homology"/>
<keyword evidence="4" id="KW-0813">Transport</keyword>
<dbReference type="EMBL" id="JASJQH010006991">
    <property type="protein sequence ID" value="KAK9721087.1"/>
    <property type="molecule type" value="Genomic_DNA"/>
</dbReference>
<name>A0ABR2W679_9FUNG</name>
<keyword evidence="10" id="KW-0560">Oxidoreductase</keyword>
<dbReference type="SUPFAM" id="SSF63380">
    <property type="entry name" value="Riboflavin synthase domain-like"/>
    <property type="match status" value="1"/>
</dbReference>
<reference evidence="16 17" key="1">
    <citation type="submission" date="2023-04" db="EMBL/GenBank/DDBJ databases">
        <title>Genome of Basidiobolus ranarum AG-B5.</title>
        <authorList>
            <person name="Stajich J.E."/>
            <person name="Carter-House D."/>
            <person name="Gryganskyi A."/>
        </authorList>
    </citation>
    <scope>NUCLEOTIDE SEQUENCE [LARGE SCALE GENOMIC DNA]</scope>
    <source>
        <strain evidence="16 17">AG-B5</strain>
    </source>
</reference>
<gene>
    <name evidence="16" type="ORF">K7432_003692</name>
</gene>
<evidence type="ECO:0000256" key="1">
    <source>
        <dbReference type="ARBA" id="ARBA00001917"/>
    </source>
</evidence>
<evidence type="ECO:0000256" key="8">
    <source>
        <dbReference type="ARBA" id="ARBA00022827"/>
    </source>
</evidence>
<evidence type="ECO:0000256" key="12">
    <source>
        <dbReference type="ARBA" id="ARBA00023797"/>
    </source>
</evidence>
<protein>
    <recommendedName>
        <fullName evidence="12">NADPH--hemoprotein reductase</fullName>
        <ecNumber evidence="12">1.6.2.4</ecNumber>
    </recommendedName>
</protein>
<keyword evidence="9" id="KW-0521">NADP</keyword>
<keyword evidence="6" id="KW-0288">FMN</keyword>
<keyword evidence="5" id="KW-0285">Flavoprotein</keyword>
<dbReference type="SUPFAM" id="SSF52218">
    <property type="entry name" value="Flavoproteins"/>
    <property type="match status" value="1"/>
</dbReference>
<evidence type="ECO:0000256" key="3">
    <source>
        <dbReference type="ARBA" id="ARBA00010018"/>
    </source>
</evidence>
<evidence type="ECO:0000313" key="16">
    <source>
        <dbReference type="EMBL" id="KAK9721087.1"/>
    </source>
</evidence>
<dbReference type="Gene3D" id="3.40.50.360">
    <property type="match status" value="1"/>
</dbReference>
<evidence type="ECO:0000256" key="11">
    <source>
        <dbReference type="ARBA" id="ARBA00023004"/>
    </source>
</evidence>
<dbReference type="InterPro" id="IPR023173">
    <property type="entry name" value="NADPH_Cyt_P450_Rdtase_alpha"/>
</dbReference>
<dbReference type="PROSITE" id="PS00086">
    <property type="entry name" value="CYTOCHROME_P450"/>
    <property type="match status" value="1"/>
</dbReference>
<dbReference type="PANTHER" id="PTHR19384">
    <property type="entry name" value="NITRIC OXIDE SYNTHASE-RELATED"/>
    <property type="match status" value="1"/>
</dbReference>
<dbReference type="InterPro" id="IPR001709">
    <property type="entry name" value="Flavoprot_Pyr_Nucl_cyt_Rdtase"/>
</dbReference>
<sequence length="1214" mass="135739">MTESRSSIPTNSFSAIQDDQCSLVESKIIVVAFSGEDETTNGIIVRIQPDGSLEDVRRECGERMNIPRHEDIEFQDKNGETINSYEHLAFQDTVYVIISGSTGREIATPPTVPLFGTLPHLLPDIVGSISKFFKEFDSPLLQMYNFQTRSLVTNHPDIAELFAQESEYFTKKITLPFAEVKAIGGDGLFTTSSDEEIWKLGHKLLIPAFSATAMKAYGNEMAMLAKKLVNVIEAISSEPEPVLISPWMTKITFETIGRVGFGFDFGLLESKDATIHPFIDAMSFCLREIRTRATRSQYWKMLPIWSNYQFDRMMQLMKDTVDDVIIQRKNSPEAQDSSKDLLGFMLNARDKATGQSLSDEVIRDQVVTFLIAGHETTSNTLSWCLYCLARHPAVLQKVLQEIANAGITDDELPTVLQISHLKYLSQVLKETLRMYPPLASIQKYCVQDCKLPFGYTIEQGTVATINIYALHHNPHTWSDPEVFNPDRFSSSEESKRSRYSWLPFSTGPRACIGMQFALQEAKIILAMLLKKFEFQLPDDKPVHYDITAGNIIKPKDLYFNISHRTTFPTATTQPPSESSTPLTQLSSVLSLPSLPADIKLPKFTVLFGSNMGLSEEYANKVASNARNLGFKEINVTSLDDWEVLHSGKHQSSDNEDVKNKPIVLVITSTYNGLPPDNAVQFDKFISTHREVDQMPLSGLRYAVFGCGNIQWRTYQAFPKKINDRLEYLGAEQLFPAGAGNADADIDADFTEWLARFYASLLADFGLDGTSLSSITTTTSSNPTEGVTLKYLSPESQAQHEHPVDVKKTELSTIRENIELQQIEKSKRSTRHLEIELPKDQQYNTGDHLEIAPENDSELVEEVAITLGYALDAVFEVEIENPSNSGLSSRSLAANLKGPCTIRDALTYYADLQAAPSRQFIGVCVSAIADSYPELEKKYLETMCQTGESSNEVYANFIKKNRCLLDLLQNYPMIKKLDFLSFLCAMPVMAKRRYSIASCSQIYKNIAHICVGVTEDIGFENKKYTGLCSGYLSKCTSGKPIHANVRSVKDIFHLPEDPTVPVIMVCAGTGIAPFRGFLQERRLKGCKSISKGGVSSTYLFFGCRSPDYDFIYNKELEEFVEEGTLDKLTVAFSRVGDPKKYVQHQLLASAALVWDVLHNKKGSFYLCGSASGMAKDVSTTMISIFEQVGGLNIEEAGKYLEQLQQNGKYNEDVWG</sequence>
<evidence type="ECO:0000256" key="7">
    <source>
        <dbReference type="ARBA" id="ARBA00022723"/>
    </source>
</evidence>
<feature type="domain" description="FAD-binding FR-type" evidence="15">
    <location>
        <begin position="806"/>
        <end position="1054"/>
    </location>
</feature>
<evidence type="ECO:0000256" key="5">
    <source>
        <dbReference type="ARBA" id="ARBA00022630"/>
    </source>
</evidence>
<comment type="similarity">
    <text evidence="3">In the N-terminal section; belongs to the cytochrome P450 family.</text>
</comment>
<dbReference type="Proteomes" id="UP001479436">
    <property type="component" value="Unassembled WGS sequence"/>
</dbReference>
<dbReference type="PROSITE" id="PS50902">
    <property type="entry name" value="FLAVODOXIN_LIKE"/>
    <property type="match status" value="1"/>
</dbReference>
<keyword evidence="11" id="KW-0408">Iron</keyword>
<dbReference type="InterPro" id="IPR001433">
    <property type="entry name" value="OxRdtase_FAD/NAD-bd"/>
</dbReference>
<dbReference type="InterPro" id="IPR036396">
    <property type="entry name" value="Cyt_P450_sf"/>
</dbReference>
<dbReference type="InterPro" id="IPR003097">
    <property type="entry name" value="CysJ-like_FAD-binding"/>
</dbReference>
<dbReference type="InterPro" id="IPR017927">
    <property type="entry name" value="FAD-bd_FR_type"/>
</dbReference>
<dbReference type="Pfam" id="PF00667">
    <property type="entry name" value="FAD_binding_1"/>
    <property type="match status" value="1"/>
</dbReference>
<dbReference type="SUPFAM" id="SSF48264">
    <property type="entry name" value="Cytochrome P450"/>
    <property type="match status" value="1"/>
</dbReference>
<dbReference type="SUPFAM" id="SSF52343">
    <property type="entry name" value="Ferredoxin reductase-like, C-terminal NADP-linked domain"/>
    <property type="match status" value="1"/>
</dbReference>
<comment type="cofactor">
    <cofactor evidence="2">
        <name>FAD</name>
        <dbReference type="ChEBI" id="CHEBI:57692"/>
    </cofactor>
</comment>
<dbReference type="InterPro" id="IPR029039">
    <property type="entry name" value="Flavoprotein-like_sf"/>
</dbReference>
<dbReference type="InterPro" id="IPR039261">
    <property type="entry name" value="FNR_nucleotide-bd"/>
</dbReference>
<dbReference type="InterPro" id="IPR017972">
    <property type="entry name" value="Cyt_P450_CS"/>
</dbReference>
<comment type="caution">
    <text evidence="16">The sequence shown here is derived from an EMBL/GenBank/DDBJ whole genome shotgun (WGS) entry which is preliminary data.</text>
</comment>
<keyword evidence="8" id="KW-0274">FAD</keyword>
<dbReference type="Pfam" id="PF00067">
    <property type="entry name" value="p450"/>
    <property type="match status" value="1"/>
</dbReference>
<dbReference type="InterPro" id="IPR001128">
    <property type="entry name" value="Cyt_P450"/>
</dbReference>
<dbReference type="EC" id="1.6.2.4" evidence="12"/>
<dbReference type="InterPro" id="IPR017938">
    <property type="entry name" value="Riboflavin_synthase-like_b-brl"/>
</dbReference>
<keyword evidence="7" id="KW-0479">Metal-binding</keyword>
<evidence type="ECO:0000256" key="10">
    <source>
        <dbReference type="ARBA" id="ARBA00023002"/>
    </source>
</evidence>
<evidence type="ECO:0000256" key="6">
    <source>
        <dbReference type="ARBA" id="ARBA00022643"/>
    </source>
</evidence>
<evidence type="ECO:0000259" key="15">
    <source>
        <dbReference type="PROSITE" id="PS51384"/>
    </source>
</evidence>
<dbReference type="Pfam" id="PF00175">
    <property type="entry name" value="NAD_binding_1"/>
    <property type="match status" value="1"/>
</dbReference>
<dbReference type="Gene3D" id="3.40.50.80">
    <property type="entry name" value="Nucleotide-binding domain of ferredoxin-NADP reductase (FNR) module"/>
    <property type="match status" value="1"/>
</dbReference>
<dbReference type="PRINTS" id="PR00371">
    <property type="entry name" value="FPNCR"/>
</dbReference>
<evidence type="ECO:0000256" key="2">
    <source>
        <dbReference type="ARBA" id="ARBA00001974"/>
    </source>
</evidence>
<keyword evidence="17" id="KW-1185">Reference proteome</keyword>
<dbReference type="Gene3D" id="1.10.630.10">
    <property type="entry name" value="Cytochrome P450"/>
    <property type="match status" value="1"/>
</dbReference>
<dbReference type="Gene3D" id="2.40.30.10">
    <property type="entry name" value="Translation factors"/>
    <property type="match status" value="1"/>
</dbReference>
<dbReference type="InterPro" id="IPR001094">
    <property type="entry name" value="Flavdoxin-like"/>
</dbReference>
<comment type="catalytic activity">
    <reaction evidence="13">
        <text>2 oxidized [cytochrome P450] + NADPH = 2 reduced [cytochrome P450] + NADP(+) + H(+)</text>
        <dbReference type="Rhea" id="RHEA:24040"/>
        <dbReference type="Rhea" id="RHEA-COMP:14627"/>
        <dbReference type="Rhea" id="RHEA-COMP:14628"/>
        <dbReference type="ChEBI" id="CHEBI:15378"/>
        <dbReference type="ChEBI" id="CHEBI:55376"/>
        <dbReference type="ChEBI" id="CHEBI:57783"/>
        <dbReference type="ChEBI" id="CHEBI:58349"/>
        <dbReference type="ChEBI" id="CHEBI:60344"/>
        <dbReference type="EC" id="1.6.2.4"/>
    </reaction>
</comment>